<keyword evidence="11" id="KW-1185">Reference proteome</keyword>
<sequence>MTTETTDPLVRVEAGGRGRDGDFARGPVLLIAAAVAAVLAIASESAGYFFDELYFLVAGRDHLAWGYFDQPPLVPALAGLLDRVAPGSLLVFRLPVTLGAALTVVLAALIARELGGGRGAQVLAAGAVAVSGTVLMSHYLATYTVDPVLWTLLLWLLARWVRTRSDRLLLLAGVVTAVSLQTKFLVPALWAAVAVGVLLCGPREMLRRPALWAGAAVAVVATVPTLLWQAANGWPYAQMGAVVRDEWPGTTGFVLGVVLFAGLVGAPLVLVGLIRVGIALARPPHRHPAAWLAVALVGVCVAFALSGGRSYYTLAILPALVALGAVKLTAWARGRARRTRGTLAALGFTVGAAALLLSVPVLPAAWLAQIPGAPAAAVEAGERVMEPGAMAATAAYQALPDGTRRQTALFAQIYPLAAAVDVLGERAGGPPAYSPHRGYGYFAPPPESQTNALWVGFETVPDTFRRYFADCAPRPVDGLEVWLCTGRTTPWAAMWPSIRSR</sequence>
<proteinExistence type="predicted"/>
<dbReference type="RefSeq" id="WP_343969954.1">
    <property type="nucleotide sequence ID" value="NZ_BAAAJG010000001.1"/>
</dbReference>
<feature type="transmembrane region" description="Helical" evidence="8">
    <location>
        <begin position="288"/>
        <end position="305"/>
    </location>
</feature>
<feature type="transmembrane region" description="Helical" evidence="8">
    <location>
        <begin position="90"/>
        <end position="110"/>
    </location>
</feature>
<evidence type="ECO:0000259" key="9">
    <source>
        <dbReference type="Pfam" id="PF13231"/>
    </source>
</evidence>
<feature type="transmembrane region" description="Helical" evidence="8">
    <location>
        <begin position="28"/>
        <end position="50"/>
    </location>
</feature>
<feature type="transmembrane region" description="Helical" evidence="8">
    <location>
        <begin position="211"/>
        <end position="231"/>
    </location>
</feature>
<name>A0ABW4FD54_9PSEU</name>
<feature type="transmembrane region" description="Helical" evidence="8">
    <location>
        <begin position="122"/>
        <end position="141"/>
    </location>
</feature>
<dbReference type="EMBL" id="JBHUCP010000003">
    <property type="protein sequence ID" value="MFD1528683.1"/>
    <property type="molecule type" value="Genomic_DNA"/>
</dbReference>
<dbReference type="EC" id="2.4.-.-" evidence="10"/>
<evidence type="ECO:0000256" key="7">
    <source>
        <dbReference type="ARBA" id="ARBA00023136"/>
    </source>
</evidence>
<keyword evidence="5 8" id="KW-0812">Transmembrane</keyword>
<evidence type="ECO:0000256" key="5">
    <source>
        <dbReference type="ARBA" id="ARBA00022692"/>
    </source>
</evidence>
<evidence type="ECO:0000313" key="11">
    <source>
        <dbReference type="Proteomes" id="UP001597145"/>
    </source>
</evidence>
<feature type="transmembrane region" description="Helical" evidence="8">
    <location>
        <begin position="311"/>
        <end position="331"/>
    </location>
</feature>
<comment type="subcellular location">
    <subcellularLocation>
        <location evidence="1">Cell membrane</location>
        <topology evidence="1">Multi-pass membrane protein</topology>
    </subcellularLocation>
</comment>
<organism evidence="10 11">
    <name type="scientific">Pseudonocardia aurantiaca</name>
    <dbReference type="NCBI Taxonomy" id="75290"/>
    <lineage>
        <taxon>Bacteria</taxon>
        <taxon>Bacillati</taxon>
        <taxon>Actinomycetota</taxon>
        <taxon>Actinomycetes</taxon>
        <taxon>Pseudonocardiales</taxon>
        <taxon>Pseudonocardiaceae</taxon>
        <taxon>Pseudonocardia</taxon>
    </lineage>
</organism>
<evidence type="ECO:0000256" key="3">
    <source>
        <dbReference type="ARBA" id="ARBA00022676"/>
    </source>
</evidence>
<evidence type="ECO:0000256" key="6">
    <source>
        <dbReference type="ARBA" id="ARBA00022989"/>
    </source>
</evidence>
<dbReference type="GO" id="GO:0016757">
    <property type="term" value="F:glycosyltransferase activity"/>
    <property type="evidence" value="ECO:0007669"/>
    <property type="project" value="UniProtKB-KW"/>
</dbReference>
<keyword evidence="3 10" id="KW-0328">Glycosyltransferase</keyword>
<dbReference type="Pfam" id="PF13231">
    <property type="entry name" value="PMT_2"/>
    <property type="match status" value="1"/>
</dbReference>
<feature type="transmembrane region" description="Helical" evidence="8">
    <location>
        <begin position="168"/>
        <end position="199"/>
    </location>
</feature>
<gene>
    <name evidence="10" type="ORF">ACFSCY_04440</name>
</gene>
<evidence type="ECO:0000256" key="1">
    <source>
        <dbReference type="ARBA" id="ARBA00004651"/>
    </source>
</evidence>
<feature type="transmembrane region" description="Helical" evidence="8">
    <location>
        <begin position="251"/>
        <end position="276"/>
    </location>
</feature>
<reference evidence="11" key="1">
    <citation type="journal article" date="2019" name="Int. J. Syst. Evol. Microbiol.">
        <title>The Global Catalogue of Microorganisms (GCM) 10K type strain sequencing project: providing services to taxonomists for standard genome sequencing and annotation.</title>
        <authorList>
            <consortium name="The Broad Institute Genomics Platform"/>
            <consortium name="The Broad Institute Genome Sequencing Center for Infectious Disease"/>
            <person name="Wu L."/>
            <person name="Ma J."/>
        </authorList>
    </citation>
    <scope>NUCLEOTIDE SEQUENCE [LARGE SCALE GENOMIC DNA]</scope>
    <source>
        <strain evidence="11">JCM 12165</strain>
    </source>
</reference>
<keyword evidence="4 10" id="KW-0808">Transferase</keyword>
<evidence type="ECO:0000256" key="2">
    <source>
        <dbReference type="ARBA" id="ARBA00022475"/>
    </source>
</evidence>
<protein>
    <submittedName>
        <fullName evidence="10">ArnT family glycosyltransferase</fullName>
        <ecNumber evidence="10">2.4.-.-</ecNumber>
    </submittedName>
</protein>
<evidence type="ECO:0000256" key="8">
    <source>
        <dbReference type="SAM" id="Phobius"/>
    </source>
</evidence>
<dbReference type="Proteomes" id="UP001597145">
    <property type="component" value="Unassembled WGS sequence"/>
</dbReference>
<feature type="domain" description="Glycosyltransferase RgtA/B/C/D-like" evidence="9">
    <location>
        <begin position="69"/>
        <end position="228"/>
    </location>
</feature>
<accession>A0ABW4FD54</accession>
<keyword evidence="6 8" id="KW-1133">Transmembrane helix</keyword>
<comment type="caution">
    <text evidence="10">The sequence shown here is derived from an EMBL/GenBank/DDBJ whole genome shotgun (WGS) entry which is preliminary data.</text>
</comment>
<dbReference type="PANTHER" id="PTHR33908:SF11">
    <property type="entry name" value="MEMBRANE PROTEIN"/>
    <property type="match status" value="1"/>
</dbReference>
<keyword evidence="2" id="KW-1003">Cell membrane</keyword>
<evidence type="ECO:0000313" key="10">
    <source>
        <dbReference type="EMBL" id="MFD1528683.1"/>
    </source>
</evidence>
<keyword evidence="7 8" id="KW-0472">Membrane</keyword>
<evidence type="ECO:0000256" key="4">
    <source>
        <dbReference type="ARBA" id="ARBA00022679"/>
    </source>
</evidence>
<dbReference type="InterPro" id="IPR050297">
    <property type="entry name" value="LipidA_mod_glycosyltrf_83"/>
</dbReference>
<feature type="transmembrane region" description="Helical" evidence="8">
    <location>
        <begin position="343"/>
        <end position="366"/>
    </location>
</feature>
<dbReference type="PANTHER" id="PTHR33908">
    <property type="entry name" value="MANNOSYLTRANSFERASE YKCB-RELATED"/>
    <property type="match status" value="1"/>
</dbReference>
<dbReference type="InterPro" id="IPR038731">
    <property type="entry name" value="RgtA/B/C-like"/>
</dbReference>